<feature type="compositionally biased region" description="Low complexity" evidence="12">
    <location>
        <begin position="277"/>
        <end position="315"/>
    </location>
</feature>
<comment type="similarity">
    <text evidence="2 9 10">Belongs to the TRAFAC class translation factor GTPase superfamily. Classic translation factor GTPase family. IF-2 subfamily.</text>
</comment>
<feature type="binding site" evidence="9">
    <location>
        <begin position="463"/>
        <end position="470"/>
    </location>
    <ligand>
        <name>GTP</name>
        <dbReference type="ChEBI" id="CHEBI:37565"/>
    </ligand>
</feature>
<keyword evidence="8 9" id="KW-0342">GTP-binding</keyword>
<dbReference type="InterPro" id="IPR000795">
    <property type="entry name" value="T_Tr_GTP-bd_dom"/>
</dbReference>
<evidence type="ECO:0000256" key="9">
    <source>
        <dbReference type="HAMAP-Rule" id="MF_00100"/>
    </source>
</evidence>
<dbReference type="FunFam" id="3.40.50.10050:FF:000001">
    <property type="entry name" value="Translation initiation factor IF-2"/>
    <property type="match status" value="1"/>
</dbReference>
<feature type="region of interest" description="G-domain" evidence="9">
    <location>
        <begin position="457"/>
        <end position="605"/>
    </location>
</feature>
<dbReference type="Gene3D" id="3.30.56.50">
    <property type="entry name" value="Putative DNA-binding domain, N-terminal subdomain of bacterial translation initiation factor IF2"/>
    <property type="match status" value="1"/>
</dbReference>
<keyword evidence="15" id="KW-1185">Reference proteome</keyword>
<dbReference type="CDD" id="cd01887">
    <property type="entry name" value="IF2_eIF5B"/>
    <property type="match status" value="1"/>
</dbReference>
<dbReference type="Pfam" id="PF11987">
    <property type="entry name" value="IF-2"/>
    <property type="match status" value="1"/>
</dbReference>
<dbReference type="InterPro" id="IPR015760">
    <property type="entry name" value="TIF_IF2"/>
</dbReference>
<dbReference type="HAMAP" id="MF_00100_B">
    <property type="entry name" value="IF_2_B"/>
    <property type="match status" value="1"/>
</dbReference>
<dbReference type="Gene3D" id="3.40.50.10050">
    <property type="entry name" value="Translation initiation factor IF- 2, domain 3"/>
    <property type="match status" value="1"/>
</dbReference>
<dbReference type="Gene3D" id="3.40.50.300">
    <property type="entry name" value="P-loop containing nucleotide triphosphate hydrolases"/>
    <property type="match status" value="1"/>
</dbReference>
<evidence type="ECO:0000313" key="15">
    <source>
        <dbReference type="Proteomes" id="UP000192920"/>
    </source>
</evidence>
<dbReference type="Pfam" id="PF04760">
    <property type="entry name" value="IF2_N"/>
    <property type="match status" value="2"/>
</dbReference>
<comment type="subcellular location">
    <subcellularLocation>
        <location evidence="1 9 11">Cytoplasm</location>
    </subcellularLocation>
</comment>
<dbReference type="PANTHER" id="PTHR43381">
    <property type="entry name" value="TRANSLATION INITIATION FACTOR IF-2-RELATED"/>
    <property type="match status" value="1"/>
</dbReference>
<dbReference type="Pfam" id="PF03144">
    <property type="entry name" value="GTP_EFTU_D2"/>
    <property type="match status" value="1"/>
</dbReference>
<dbReference type="SUPFAM" id="SSF52540">
    <property type="entry name" value="P-loop containing nucleoside triphosphate hydrolases"/>
    <property type="match status" value="1"/>
</dbReference>
<dbReference type="InterPro" id="IPR053905">
    <property type="entry name" value="EF-G-like_DII"/>
</dbReference>
<dbReference type="PANTHER" id="PTHR43381:SF5">
    <property type="entry name" value="TR-TYPE G DOMAIN-CONTAINING PROTEIN"/>
    <property type="match status" value="1"/>
</dbReference>
<feature type="region of interest" description="Disordered" evidence="12">
    <location>
        <begin position="139"/>
        <end position="180"/>
    </location>
</feature>
<dbReference type="InterPro" id="IPR004161">
    <property type="entry name" value="EFTu-like_2"/>
</dbReference>
<dbReference type="SUPFAM" id="SSF52156">
    <property type="entry name" value="Initiation factor IF2/eIF5b, domain 3"/>
    <property type="match status" value="1"/>
</dbReference>
<feature type="binding site" evidence="9">
    <location>
        <begin position="563"/>
        <end position="566"/>
    </location>
    <ligand>
        <name>GTP</name>
        <dbReference type="ChEBI" id="CHEBI:37565"/>
    </ligand>
</feature>
<dbReference type="FunFam" id="2.40.30.10:FF:000007">
    <property type="entry name" value="Translation initiation factor IF-2"/>
    <property type="match status" value="1"/>
</dbReference>
<evidence type="ECO:0000256" key="1">
    <source>
        <dbReference type="ARBA" id="ARBA00004496"/>
    </source>
</evidence>
<dbReference type="InterPro" id="IPR027417">
    <property type="entry name" value="P-loop_NTPase"/>
</dbReference>
<evidence type="ECO:0000256" key="8">
    <source>
        <dbReference type="ARBA" id="ARBA00023134"/>
    </source>
</evidence>
<evidence type="ECO:0000256" key="2">
    <source>
        <dbReference type="ARBA" id="ARBA00007733"/>
    </source>
</evidence>
<proteinExistence type="inferred from homology"/>
<dbReference type="InterPro" id="IPR009061">
    <property type="entry name" value="DNA-bd_dom_put_sf"/>
</dbReference>
<feature type="region of interest" description="Disordered" evidence="12">
    <location>
        <begin position="214"/>
        <end position="363"/>
    </location>
</feature>
<keyword evidence="7 9" id="KW-0648">Protein biosynthesis</keyword>
<feature type="binding site" evidence="9">
    <location>
        <begin position="509"/>
        <end position="513"/>
    </location>
    <ligand>
        <name>GTP</name>
        <dbReference type="ChEBI" id="CHEBI:37565"/>
    </ligand>
</feature>
<dbReference type="AlphaFoldDB" id="A0A1Y6BIX7"/>
<organism evidence="14 15">
    <name type="scientific">Pseudogulbenkiania subflava DSM 22618</name>
    <dbReference type="NCBI Taxonomy" id="1123014"/>
    <lineage>
        <taxon>Bacteria</taxon>
        <taxon>Pseudomonadati</taxon>
        <taxon>Pseudomonadota</taxon>
        <taxon>Betaproteobacteria</taxon>
        <taxon>Neisseriales</taxon>
        <taxon>Chromobacteriaceae</taxon>
        <taxon>Pseudogulbenkiania</taxon>
    </lineage>
</organism>
<dbReference type="Gene3D" id="2.40.30.10">
    <property type="entry name" value="Translation factors"/>
    <property type="match status" value="2"/>
</dbReference>
<dbReference type="InterPro" id="IPR005225">
    <property type="entry name" value="Small_GTP-bd"/>
</dbReference>
<dbReference type="RefSeq" id="WP_085275353.1">
    <property type="nucleotide sequence ID" value="NZ_FXAG01000004.1"/>
</dbReference>
<dbReference type="Pfam" id="PF00009">
    <property type="entry name" value="GTP_EFTU"/>
    <property type="match status" value="1"/>
</dbReference>
<dbReference type="FunFam" id="2.40.30.10:FF:000008">
    <property type="entry name" value="Translation initiation factor IF-2"/>
    <property type="match status" value="1"/>
</dbReference>
<dbReference type="InterPro" id="IPR036925">
    <property type="entry name" value="TIF_IF2_dom3_sf"/>
</dbReference>
<dbReference type="PROSITE" id="PS01176">
    <property type="entry name" value="IF2"/>
    <property type="match status" value="1"/>
</dbReference>
<comment type="function">
    <text evidence="9 10">One of the essential components for the initiation of protein synthesis. Protects formylmethionyl-tRNA from spontaneous hydrolysis and promotes its binding to the 30S ribosomal subunits. Also involved in the hydrolysis of GTP during the formation of the 70S ribosomal complex.</text>
</comment>
<gene>
    <name evidence="9" type="primary">infB</name>
    <name evidence="14" type="ORF">SAMN02745746_01024</name>
</gene>
<dbReference type="InterPro" id="IPR023115">
    <property type="entry name" value="TIF_IF2_dom3"/>
</dbReference>
<sequence length="954" mass="101450">MVLTNVKQFASELGLTPDRLLEQLRAAGVGKSSLDDTLSERDKSQLLDYLKRSHGARNETPITVTRKQTSEVRTADGSTVRVETRKKRVVQRPLEAPVAAAVAVAKPEVAPVAAAPVEPAKVEVKVEAKAEPVVAKVDVKEEQKPEAPKPAVETKVEPKVDAKPQEPAAPEVKAAPVRPAPLSILSPEEIAAREAEEKRQLAFRARQEALMREKIEREERRQAAKLAAENPPPAPKPVEAKPAEARPAAGRSVDGRPQDARGPRSGQPGAGQRPGSAGVRPAAGGQRPAPAGGRPAQAGAGAAAPAAPAPGSAAPKKGKKGGTERSWDDGKKGRGLRVKGGDAGGDWKSKRGGKSRGNSQHAFTAPTEPIVHEVLVPETITVADLAHRMAVKAVEVIKTLMKMGMMVTINQVLDQETALIVVGEMGHIGKAAQMDDPDAFLENVEGGAEVERLPRPPVVTVMGHVDHGKTSLLDYIRRAKVAAGEAGGITQHIGAYHVETPRGVVTFLDTPGHEAFTAMRARGAKATDIVILVVAADDGVMPQTIEAIHHAKAAGVPIVVAVNKIDKQGANPERIRQELVAQEVVPEDWGGDAMFVEVSAKTGQGIDDLLEGLLLQAEVLELTAPVESPAKGVIVEARLDKGRGPVATLLVQSGTLKKGDVVLAGTAFGRVRAMIDENGKAIDEAGPSIPVEILGLSDVPAAGEDAMVLIDEKKAREIALFRQGKFRDVRLAKQQAAKLENMFAQMAEGEVQNLSIIIKADVQGSYEALSQSLQKLSTDEVRVNILHSGVGGISESDINLAIASKAIVIGFNTRSDAAARKLAESEGVDIRYYSIIYDAVDEVKAAMSGMLSPEKKEQITGTVEIRQVIPVSKVGNIAGCMVTDGLVKRGSMVRLIRHNVVVHTGELESLKRFKDDVKEVKQGYECGLMLKNFNDIQEGDQLEAFEIVEVARTL</sequence>
<dbReference type="EMBL" id="FXAG01000004">
    <property type="protein sequence ID" value="SMF06511.1"/>
    <property type="molecule type" value="Genomic_DNA"/>
</dbReference>
<evidence type="ECO:0000256" key="11">
    <source>
        <dbReference type="RuleBase" id="RU000645"/>
    </source>
</evidence>
<dbReference type="SUPFAM" id="SSF50447">
    <property type="entry name" value="Translation proteins"/>
    <property type="match status" value="2"/>
</dbReference>
<dbReference type="GO" id="GO:0003924">
    <property type="term" value="F:GTPase activity"/>
    <property type="evidence" value="ECO:0007669"/>
    <property type="project" value="UniProtKB-UniRule"/>
</dbReference>
<evidence type="ECO:0000313" key="14">
    <source>
        <dbReference type="EMBL" id="SMF06511.1"/>
    </source>
</evidence>
<dbReference type="CDD" id="cd03692">
    <property type="entry name" value="mtIF2_IVc"/>
    <property type="match status" value="1"/>
</dbReference>
<dbReference type="STRING" id="1123014.SAMN02745746_01024"/>
<evidence type="ECO:0000256" key="7">
    <source>
        <dbReference type="ARBA" id="ARBA00022917"/>
    </source>
</evidence>
<feature type="compositionally biased region" description="Basic and acidic residues" evidence="12">
    <location>
        <begin position="253"/>
        <end position="262"/>
    </location>
</feature>
<evidence type="ECO:0000259" key="13">
    <source>
        <dbReference type="PROSITE" id="PS51722"/>
    </source>
</evidence>
<evidence type="ECO:0000256" key="5">
    <source>
        <dbReference type="ARBA" id="ARBA00022540"/>
    </source>
</evidence>
<reference evidence="15" key="1">
    <citation type="submission" date="2017-04" db="EMBL/GenBank/DDBJ databases">
        <authorList>
            <person name="Varghese N."/>
            <person name="Submissions S."/>
        </authorList>
    </citation>
    <scope>NUCLEOTIDE SEQUENCE [LARGE SCALE GENOMIC DNA]</scope>
    <source>
        <strain evidence="15">DSM 22618</strain>
    </source>
</reference>
<protein>
    <recommendedName>
        <fullName evidence="3 9">Translation initiation factor IF-2</fullName>
    </recommendedName>
</protein>
<feature type="compositionally biased region" description="Basic and acidic residues" evidence="12">
    <location>
        <begin position="321"/>
        <end position="332"/>
    </location>
</feature>
<dbReference type="GO" id="GO:0005829">
    <property type="term" value="C:cytosol"/>
    <property type="evidence" value="ECO:0007669"/>
    <property type="project" value="TreeGrafter"/>
</dbReference>
<dbReference type="InterPro" id="IPR006847">
    <property type="entry name" value="IF2_N"/>
</dbReference>
<dbReference type="InterPro" id="IPR000178">
    <property type="entry name" value="TF_IF2_bacterial-like"/>
</dbReference>
<dbReference type="NCBIfam" id="TIGR00487">
    <property type="entry name" value="IF-2"/>
    <property type="match status" value="1"/>
</dbReference>
<dbReference type="Pfam" id="PF22042">
    <property type="entry name" value="EF-G_D2"/>
    <property type="match status" value="1"/>
</dbReference>
<evidence type="ECO:0000256" key="12">
    <source>
        <dbReference type="SAM" id="MobiDB-lite"/>
    </source>
</evidence>
<evidence type="ECO:0000256" key="4">
    <source>
        <dbReference type="ARBA" id="ARBA00022490"/>
    </source>
</evidence>
<dbReference type="NCBIfam" id="TIGR00231">
    <property type="entry name" value="small_GTP"/>
    <property type="match status" value="1"/>
</dbReference>
<evidence type="ECO:0000256" key="3">
    <source>
        <dbReference type="ARBA" id="ARBA00020675"/>
    </source>
</evidence>
<evidence type="ECO:0000256" key="10">
    <source>
        <dbReference type="RuleBase" id="RU000644"/>
    </source>
</evidence>
<dbReference type="FunFam" id="3.40.50.300:FF:000019">
    <property type="entry name" value="Translation initiation factor IF-2"/>
    <property type="match status" value="1"/>
</dbReference>
<feature type="compositionally biased region" description="Low complexity" evidence="12">
    <location>
        <begin position="165"/>
        <end position="180"/>
    </location>
</feature>
<keyword evidence="6 9" id="KW-0547">Nucleotide-binding</keyword>
<dbReference type="CDD" id="cd03702">
    <property type="entry name" value="IF2_mtIF2_II"/>
    <property type="match status" value="1"/>
</dbReference>
<keyword evidence="5 9" id="KW-0396">Initiation factor</keyword>
<dbReference type="GO" id="GO:0003743">
    <property type="term" value="F:translation initiation factor activity"/>
    <property type="evidence" value="ECO:0007669"/>
    <property type="project" value="UniProtKB-UniRule"/>
</dbReference>
<name>A0A1Y6BIX7_9NEIS</name>
<accession>A0A1Y6BIX7</accession>
<dbReference type="SUPFAM" id="SSF46955">
    <property type="entry name" value="Putative DNA-binding domain"/>
    <property type="match status" value="1"/>
</dbReference>
<dbReference type="InterPro" id="IPR044145">
    <property type="entry name" value="IF2_II"/>
</dbReference>
<dbReference type="Proteomes" id="UP000192920">
    <property type="component" value="Unassembled WGS sequence"/>
</dbReference>
<feature type="compositionally biased region" description="Basic and acidic residues" evidence="12">
    <location>
        <begin position="139"/>
        <end position="164"/>
    </location>
</feature>
<dbReference type="PROSITE" id="PS51722">
    <property type="entry name" value="G_TR_2"/>
    <property type="match status" value="1"/>
</dbReference>
<dbReference type="InterPro" id="IPR009000">
    <property type="entry name" value="Transl_B-barrel_sf"/>
</dbReference>
<evidence type="ECO:0000256" key="6">
    <source>
        <dbReference type="ARBA" id="ARBA00022741"/>
    </source>
</evidence>
<dbReference type="GO" id="GO:0005525">
    <property type="term" value="F:GTP binding"/>
    <property type="evidence" value="ECO:0007669"/>
    <property type="project" value="UniProtKB-KW"/>
</dbReference>
<feature type="domain" description="Tr-type G" evidence="13">
    <location>
        <begin position="454"/>
        <end position="623"/>
    </location>
</feature>
<keyword evidence="4 9" id="KW-0963">Cytoplasm</keyword>